<feature type="transmembrane region" description="Helical" evidence="5">
    <location>
        <begin position="257"/>
        <end position="274"/>
    </location>
</feature>
<keyword evidence="4 5" id="KW-0472">Membrane</keyword>
<feature type="transmembrane region" description="Helical" evidence="5">
    <location>
        <begin position="98"/>
        <end position="122"/>
    </location>
</feature>
<evidence type="ECO:0000256" key="4">
    <source>
        <dbReference type="ARBA" id="ARBA00023136"/>
    </source>
</evidence>
<dbReference type="PANTHER" id="PTHR22950:SF703">
    <property type="entry name" value="AMINO ACID TRANSPORTER TRANSMEMBRANE DOMAIN-CONTAINING PROTEIN"/>
    <property type="match status" value="1"/>
</dbReference>
<proteinExistence type="predicted"/>
<evidence type="ECO:0000313" key="7">
    <source>
        <dbReference type="EMBL" id="UYV83376.1"/>
    </source>
</evidence>
<evidence type="ECO:0000256" key="3">
    <source>
        <dbReference type="ARBA" id="ARBA00022989"/>
    </source>
</evidence>
<reference evidence="7 8" key="1">
    <citation type="submission" date="2022-03" db="EMBL/GenBank/DDBJ databases">
        <title>A chromosomal length assembly of Cordylochernes scorpioides.</title>
        <authorList>
            <person name="Zeh D."/>
            <person name="Zeh J."/>
        </authorList>
    </citation>
    <scope>NUCLEOTIDE SEQUENCE [LARGE SCALE GENOMIC DNA]</scope>
    <source>
        <strain evidence="7">IN4F17</strain>
        <tissue evidence="7">Whole Body</tissue>
    </source>
</reference>
<accession>A0ABY6LQL2</accession>
<feature type="transmembrane region" description="Helical" evidence="5">
    <location>
        <begin position="36"/>
        <end position="58"/>
    </location>
</feature>
<name>A0ABY6LQL2_9ARAC</name>
<sequence length="366" mass="39949">MHLSYGTVAIWQQWVHATHAGLWTFEVWVAITAPGIYVISFCVNTTLIGCATVFLLLSSSMARSIAAKQAECITFCHWALILAAVLCPLMWLGTPKDFWPVAVGAMLSTAVACVLTVMGVALDAPAQSHQSHNHSPPSLRSFFLAFGTITFSFGGASTFPTFQNDMRDRTQFPKAVLISFIGLLLLYLPVSVGGYQVYGTSLSDNILENLPEGPLRLTIEVLVSIHLFFAFLLVINTPAQEIEEILKIPRGFSLWRIAVRTGLLLVVVFAAESIPHFGKILNLIGGSTIALMTYVFPPIFYICLSRMEGPWQPRRIPKYQLVFLVEIMAVGVVGGAIATYSALESITAPDSFTPPCYVNITANTGL</sequence>
<comment type="subcellular location">
    <subcellularLocation>
        <location evidence="1">Membrane</location>
        <topology evidence="1">Multi-pass membrane protein</topology>
    </subcellularLocation>
</comment>
<feature type="transmembrane region" description="Helical" evidence="5">
    <location>
        <begin position="70"/>
        <end position="92"/>
    </location>
</feature>
<protein>
    <recommendedName>
        <fullName evidence="6">Amino acid transporter transmembrane domain-containing protein</fullName>
    </recommendedName>
</protein>
<dbReference type="PANTHER" id="PTHR22950">
    <property type="entry name" value="AMINO ACID TRANSPORTER"/>
    <property type="match status" value="1"/>
</dbReference>
<evidence type="ECO:0000256" key="2">
    <source>
        <dbReference type="ARBA" id="ARBA00022692"/>
    </source>
</evidence>
<keyword evidence="3 5" id="KW-1133">Transmembrane helix</keyword>
<evidence type="ECO:0000259" key="6">
    <source>
        <dbReference type="Pfam" id="PF01490"/>
    </source>
</evidence>
<feature type="transmembrane region" description="Helical" evidence="5">
    <location>
        <begin position="321"/>
        <end position="343"/>
    </location>
</feature>
<evidence type="ECO:0000256" key="5">
    <source>
        <dbReference type="SAM" id="Phobius"/>
    </source>
</evidence>
<organism evidence="7 8">
    <name type="scientific">Cordylochernes scorpioides</name>
    <dbReference type="NCBI Taxonomy" id="51811"/>
    <lineage>
        <taxon>Eukaryota</taxon>
        <taxon>Metazoa</taxon>
        <taxon>Ecdysozoa</taxon>
        <taxon>Arthropoda</taxon>
        <taxon>Chelicerata</taxon>
        <taxon>Arachnida</taxon>
        <taxon>Pseudoscorpiones</taxon>
        <taxon>Cheliferoidea</taxon>
        <taxon>Chernetidae</taxon>
        <taxon>Cordylochernes</taxon>
    </lineage>
</organism>
<dbReference type="EMBL" id="CP092885">
    <property type="protein sequence ID" value="UYV83376.1"/>
    <property type="molecule type" value="Genomic_DNA"/>
</dbReference>
<keyword evidence="8" id="KW-1185">Reference proteome</keyword>
<feature type="domain" description="Amino acid transporter transmembrane" evidence="6">
    <location>
        <begin position="34"/>
        <end position="339"/>
    </location>
</feature>
<keyword evidence="2 5" id="KW-0812">Transmembrane</keyword>
<gene>
    <name evidence="7" type="ORF">LAZ67_23000819</name>
</gene>
<evidence type="ECO:0000256" key="1">
    <source>
        <dbReference type="ARBA" id="ARBA00004141"/>
    </source>
</evidence>
<dbReference type="Proteomes" id="UP001235939">
    <property type="component" value="Chromosome 23"/>
</dbReference>
<feature type="transmembrane region" description="Helical" evidence="5">
    <location>
        <begin position="217"/>
        <end position="236"/>
    </location>
</feature>
<feature type="transmembrane region" description="Helical" evidence="5">
    <location>
        <begin position="175"/>
        <end position="197"/>
    </location>
</feature>
<dbReference type="InterPro" id="IPR013057">
    <property type="entry name" value="AA_transpt_TM"/>
</dbReference>
<dbReference type="Pfam" id="PF01490">
    <property type="entry name" value="Aa_trans"/>
    <property type="match status" value="1"/>
</dbReference>
<evidence type="ECO:0000313" key="8">
    <source>
        <dbReference type="Proteomes" id="UP001235939"/>
    </source>
</evidence>
<feature type="transmembrane region" description="Helical" evidence="5">
    <location>
        <begin position="280"/>
        <end position="301"/>
    </location>
</feature>